<keyword evidence="3" id="KW-1185">Reference proteome</keyword>
<protein>
    <submittedName>
        <fullName evidence="2">Uncharacterized protein</fullName>
    </submittedName>
</protein>
<sequence>MQRILVTLLLALITATAAVAADLTGTWKGDDGGTYYLRQVGNQLYWYGERGSSNPSWSNVFNGRIHGDRVRGEWADVPKGRTMNEGRLDLSIERGGNELVAERKTGGFGGSRWTREGAPVAIAPIPRPGMRPRPVPMAPREDCVNFDPRNAQVSRINGRWKIVDGSHWVFDFGGNEAEARQALRVIRHYRADQSCFVGRPDPSLSYLLAGGAAPAGPMPGEDCVGFNPGNIEVRQIGGRWKIVEGSHWIFDFQNKEAEARQALNIIRHHEFRNSCFVGRPNPSFSYLRR</sequence>
<gene>
    <name evidence="2" type="ORF">DFQ59_102131</name>
</gene>
<dbReference type="AlphaFoldDB" id="A0A369CIV7"/>
<evidence type="ECO:0000313" key="3">
    <source>
        <dbReference type="Proteomes" id="UP000252707"/>
    </source>
</evidence>
<feature type="signal peptide" evidence="1">
    <location>
        <begin position="1"/>
        <end position="20"/>
    </location>
</feature>
<comment type="caution">
    <text evidence="2">The sequence shown here is derived from an EMBL/GenBank/DDBJ whole genome shotgun (WGS) entry which is preliminary data.</text>
</comment>
<accession>A0A369CIV7</accession>
<dbReference type="OrthoDB" id="1491023at2"/>
<reference evidence="2 3" key="1">
    <citation type="submission" date="2018-07" db="EMBL/GenBank/DDBJ databases">
        <title>Genomic Encyclopedia of Type Strains, Phase IV (KMG-IV): sequencing the most valuable type-strain genomes for metagenomic binning, comparative biology and taxonomic classification.</title>
        <authorList>
            <person name="Goeker M."/>
        </authorList>
    </citation>
    <scope>NUCLEOTIDE SEQUENCE [LARGE SCALE GENOMIC DNA]</scope>
    <source>
        <strain evidence="2 3">DSM 26407</strain>
    </source>
</reference>
<dbReference type="Proteomes" id="UP000252707">
    <property type="component" value="Unassembled WGS sequence"/>
</dbReference>
<dbReference type="EMBL" id="QPJY01000002">
    <property type="protein sequence ID" value="RCX31784.1"/>
    <property type="molecule type" value="Genomic_DNA"/>
</dbReference>
<feature type="chain" id="PRO_5016975979" evidence="1">
    <location>
        <begin position="21"/>
        <end position="289"/>
    </location>
</feature>
<name>A0A369CIV7_9GAMM</name>
<evidence type="ECO:0000256" key="1">
    <source>
        <dbReference type="SAM" id="SignalP"/>
    </source>
</evidence>
<organism evidence="2 3">
    <name type="scientific">Thioalbus denitrificans</name>
    <dbReference type="NCBI Taxonomy" id="547122"/>
    <lineage>
        <taxon>Bacteria</taxon>
        <taxon>Pseudomonadati</taxon>
        <taxon>Pseudomonadota</taxon>
        <taxon>Gammaproteobacteria</taxon>
        <taxon>Chromatiales</taxon>
        <taxon>Ectothiorhodospiraceae</taxon>
        <taxon>Thioalbus</taxon>
    </lineage>
</organism>
<proteinExistence type="predicted"/>
<evidence type="ECO:0000313" key="2">
    <source>
        <dbReference type="EMBL" id="RCX31784.1"/>
    </source>
</evidence>
<dbReference type="RefSeq" id="WP_114278629.1">
    <property type="nucleotide sequence ID" value="NZ_QPJY01000002.1"/>
</dbReference>
<keyword evidence="1" id="KW-0732">Signal</keyword>